<dbReference type="EMBL" id="CDMZ01002268">
    <property type="protein sequence ID" value="CEM41598.1"/>
    <property type="molecule type" value="Genomic_DNA"/>
</dbReference>
<name>A0A0G4HC77_9ALVE</name>
<gene>
    <name evidence="2" type="ORF">Cvel_6289</name>
</gene>
<evidence type="ECO:0000256" key="1">
    <source>
        <dbReference type="SAM" id="MobiDB-lite"/>
    </source>
</evidence>
<evidence type="ECO:0000313" key="2">
    <source>
        <dbReference type="EMBL" id="CEM41598.1"/>
    </source>
</evidence>
<dbReference type="AlphaFoldDB" id="A0A0G4HC77"/>
<protein>
    <submittedName>
        <fullName evidence="2">Uncharacterized protein</fullName>
    </submittedName>
</protein>
<reference evidence="2" key="1">
    <citation type="submission" date="2014-11" db="EMBL/GenBank/DDBJ databases">
        <authorList>
            <person name="Otto D Thomas"/>
            <person name="Naeem Raeece"/>
        </authorList>
    </citation>
    <scope>NUCLEOTIDE SEQUENCE</scope>
</reference>
<feature type="region of interest" description="Disordered" evidence="1">
    <location>
        <begin position="18"/>
        <end position="54"/>
    </location>
</feature>
<dbReference type="VEuPathDB" id="CryptoDB:Cvel_6289"/>
<proteinExistence type="predicted"/>
<sequence length="134" mass="14695">MYSMPTMPFFTVMSAAPPAPKEEEWGTGGDGAWGRGTDDQWFNAPSKWGDIDGREKIEPLRQKLVFEDPPKVVTPPPMFHSSAAVPPPTAVYSPPQTIYSPPMMMSSPALSSVPQMPMMMPSPGARYVLPPQMK</sequence>
<accession>A0A0G4HC77</accession>
<organism evidence="2">
    <name type="scientific">Chromera velia CCMP2878</name>
    <dbReference type="NCBI Taxonomy" id="1169474"/>
    <lineage>
        <taxon>Eukaryota</taxon>
        <taxon>Sar</taxon>
        <taxon>Alveolata</taxon>
        <taxon>Colpodellida</taxon>
        <taxon>Chromeraceae</taxon>
        <taxon>Chromera</taxon>
    </lineage>
</organism>